<dbReference type="Proteomes" id="UP000033451">
    <property type="component" value="Unassembled WGS sequence"/>
</dbReference>
<feature type="transmembrane region" description="Helical" evidence="1">
    <location>
        <begin position="30"/>
        <end position="53"/>
    </location>
</feature>
<name>A0A0F0LYU3_9MICO</name>
<reference evidence="2 5" key="2">
    <citation type="journal article" date="2018" name="Nat. Biotechnol.">
        <title>A standardized bacterial taxonomy based on genome phylogeny substantially revises the tree of life.</title>
        <authorList>
            <person name="Parks D.H."/>
            <person name="Chuvochina M."/>
            <person name="Waite D.W."/>
            <person name="Rinke C."/>
            <person name="Skarshewski A."/>
            <person name="Chaumeil P.A."/>
            <person name="Hugenholtz P."/>
        </authorList>
    </citation>
    <scope>NUCLEOTIDE SEQUENCE [LARGE SCALE GENOMIC DNA]</scope>
    <source>
        <strain evidence="2">UBA9152</strain>
    </source>
</reference>
<keyword evidence="4" id="KW-1185">Reference proteome</keyword>
<comment type="caution">
    <text evidence="3">The sequence shown here is derived from an EMBL/GenBank/DDBJ whole genome shotgun (WGS) entry which is preliminary data.</text>
</comment>
<evidence type="ECO:0000256" key="1">
    <source>
        <dbReference type="SAM" id="Phobius"/>
    </source>
</evidence>
<evidence type="ECO:0000313" key="4">
    <source>
        <dbReference type="Proteomes" id="UP000033451"/>
    </source>
</evidence>
<dbReference type="EMBL" id="JYIY01000030">
    <property type="protein sequence ID" value="KJL45219.1"/>
    <property type="molecule type" value="Genomic_DNA"/>
</dbReference>
<evidence type="ECO:0000313" key="2">
    <source>
        <dbReference type="EMBL" id="HAN23419.1"/>
    </source>
</evidence>
<dbReference type="STRING" id="400772.RR49_00071"/>
<organism evidence="3 4">
    <name type="scientific">Microbacterium ginsengisoli</name>
    <dbReference type="NCBI Taxonomy" id="400772"/>
    <lineage>
        <taxon>Bacteria</taxon>
        <taxon>Bacillati</taxon>
        <taxon>Actinomycetota</taxon>
        <taxon>Actinomycetes</taxon>
        <taxon>Micrococcales</taxon>
        <taxon>Microbacteriaceae</taxon>
        <taxon>Microbacterium</taxon>
    </lineage>
</organism>
<evidence type="ECO:0000313" key="3">
    <source>
        <dbReference type="EMBL" id="KJL45219.1"/>
    </source>
</evidence>
<dbReference type="AlphaFoldDB" id="A0A0F0LYU3"/>
<dbReference type="Proteomes" id="UP000257479">
    <property type="component" value="Unassembled WGS sequence"/>
</dbReference>
<dbReference type="InterPro" id="IPR025445">
    <property type="entry name" value="DUF4191"/>
</dbReference>
<reference evidence="3 4" key="1">
    <citation type="submission" date="2015-02" db="EMBL/GenBank/DDBJ databases">
        <title>Draft genome sequences of ten Microbacterium spp. with emphasis on heavy metal contaminated environments.</title>
        <authorList>
            <person name="Corretto E."/>
        </authorList>
    </citation>
    <scope>NUCLEOTIDE SEQUENCE [LARGE SCALE GENOMIC DNA]</scope>
    <source>
        <strain evidence="3 4">DSM 18659</strain>
    </source>
</reference>
<sequence>MARSTSPEKRPGFLSQIQTLFRFTREVYPWLGWLIAGVIVLGILIGVGVGFLIPPVAGWSVILWGVTGLMFGVLGSLMTMTRLSTRAMYQKIDGMPGASGHVLSTALGRNWQGGESPVGVNPRSQDAVFRAIGRGGVVIVAEGARGRLTRLVADEKSKIQRVASGVPVTVLYVGHGDEDVAISKLATTIKRLPKAIDRGTQAAVIKRLDSVSRGLSSLPIPKGVDPLKARAPRPR</sequence>
<dbReference type="PATRIC" id="fig|400772.4.peg.88"/>
<keyword evidence="1" id="KW-0472">Membrane</keyword>
<gene>
    <name evidence="2" type="ORF">DCP95_02470</name>
    <name evidence="3" type="ORF">RR49_00071</name>
</gene>
<accession>A0A0F0LYU3</accession>
<proteinExistence type="predicted"/>
<keyword evidence="1" id="KW-0812">Transmembrane</keyword>
<evidence type="ECO:0000313" key="5">
    <source>
        <dbReference type="Proteomes" id="UP000257479"/>
    </source>
</evidence>
<dbReference type="RefSeq" id="WP_045245757.1">
    <property type="nucleotide sequence ID" value="NZ_JBOFAV010000008.1"/>
</dbReference>
<protein>
    <submittedName>
        <fullName evidence="2">DUF4191 domain-containing protein</fullName>
    </submittedName>
</protein>
<feature type="transmembrane region" description="Helical" evidence="1">
    <location>
        <begin position="59"/>
        <end position="81"/>
    </location>
</feature>
<dbReference type="OrthoDB" id="8479889at2"/>
<dbReference type="Pfam" id="PF13829">
    <property type="entry name" value="DUF4191"/>
    <property type="match status" value="1"/>
</dbReference>
<dbReference type="EMBL" id="DMNG01000039">
    <property type="protein sequence ID" value="HAN23419.1"/>
    <property type="molecule type" value="Genomic_DNA"/>
</dbReference>
<keyword evidence="1" id="KW-1133">Transmembrane helix</keyword>